<sequence length="184" mass="21772">MNFDHNTFFNSISAICVIIATLFTYKNYLFFKTLENENHFYKYKMESAQKLLVASMSLISHFQDIIDESFNLKASNSFDEEANKIIDNKIDFQFDEFRKSVIENSLFLPQNIIDEIEAFYEMFFEETNFVKGSKEEINDYFDNFLDKIESIAELIRHDLGVENLNIKLKKRLKVNTKFLASISR</sequence>
<keyword evidence="1" id="KW-0472">Membrane</keyword>
<dbReference type="eggNOG" id="ENOG502ZYJ8">
    <property type="taxonomic scope" value="Bacteria"/>
</dbReference>
<evidence type="ECO:0000313" key="2">
    <source>
        <dbReference type="EMBL" id="SFM78065.1"/>
    </source>
</evidence>
<keyword evidence="3" id="KW-1185">Reference proteome</keyword>
<keyword evidence="1" id="KW-1133">Transmembrane helix</keyword>
<protein>
    <submittedName>
        <fullName evidence="2">Uncharacterized protein</fullName>
    </submittedName>
</protein>
<dbReference type="EMBL" id="FOUT01000002">
    <property type="protein sequence ID" value="SFM78065.1"/>
    <property type="molecule type" value="Genomic_DNA"/>
</dbReference>
<evidence type="ECO:0000313" key="3">
    <source>
        <dbReference type="Proteomes" id="UP000182961"/>
    </source>
</evidence>
<feature type="transmembrane region" description="Helical" evidence="1">
    <location>
        <begin position="6"/>
        <end position="25"/>
    </location>
</feature>
<keyword evidence="1" id="KW-0812">Transmembrane</keyword>
<accession>A0A1I4TN68</accession>
<name>A0A1I4TN68_9FLAO</name>
<evidence type="ECO:0000256" key="1">
    <source>
        <dbReference type="SAM" id="Phobius"/>
    </source>
</evidence>
<proteinExistence type="predicted"/>
<reference evidence="3" key="1">
    <citation type="submission" date="2016-10" db="EMBL/GenBank/DDBJ databases">
        <authorList>
            <person name="Varghese N."/>
            <person name="Submissions S."/>
        </authorList>
    </citation>
    <scope>NUCLEOTIDE SEQUENCE [LARGE SCALE GENOMIC DNA]</scope>
    <source>
        <strain evidence="3">DSM 4002</strain>
    </source>
</reference>
<dbReference type="AlphaFoldDB" id="A0A1I4TN68"/>
<organism evidence="2 3">
    <name type="scientific">Flavobacterium succinicans</name>
    <dbReference type="NCBI Taxonomy" id="29536"/>
    <lineage>
        <taxon>Bacteria</taxon>
        <taxon>Pseudomonadati</taxon>
        <taxon>Bacteroidota</taxon>
        <taxon>Flavobacteriia</taxon>
        <taxon>Flavobacteriales</taxon>
        <taxon>Flavobacteriaceae</taxon>
        <taxon>Flavobacterium</taxon>
    </lineage>
</organism>
<gene>
    <name evidence="2" type="ORF">SAMN05444143_102193</name>
</gene>
<dbReference type="Proteomes" id="UP000182961">
    <property type="component" value="Unassembled WGS sequence"/>
</dbReference>